<dbReference type="PRINTS" id="PR01415">
    <property type="entry name" value="ANKYRIN"/>
</dbReference>
<feature type="compositionally biased region" description="Basic and acidic residues" evidence="4">
    <location>
        <begin position="7"/>
        <end position="26"/>
    </location>
</feature>
<feature type="repeat" description="ANK" evidence="3">
    <location>
        <begin position="145"/>
        <end position="177"/>
    </location>
</feature>
<dbReference type="KEGG" id="foc:113217014"/>
<dbReference type="AlphaFoldDB" id="A0A6J1TGM2"/>
<evidence type="ECO:0000256" key="3">
    <source>
        <dbReference type="PROSITE-ProRule" id="PRU00023"/>
    </source>
</evidence>
<name>A0A6J1TGM2_FRAOC</name>
<dbReference type="Gene3D" id="1.25.40.20">
    <property type="entry name" value="Ankyrin repeat-containing domain"/>
    <property type="match status" value="4"/>
</dbReference>
<dbReference type="InterPro" id="IPR036770">
    <property type="entry name" value="Ankyrin_rpt-contain_sf"/>
</dbReference>
<reference evidence="6" key="1">
    <citation type="submission" date="2025-08" db="UniProtKB">
        <authorList>
            <consortium name="RefSeq"/>
        </authorList>
    </citation>
    <scope>IDENTIFICATION</scope>
    <source>
        <tissue evidence="6">Whole organism</tissue>
    </source>
</reference>
<gene>
    <name evidence="6" type="primary">LOC113217014</name>
</gene>
<organism evidence="5 6">
    <name type="scientific">Frankliniella occidentalis</name>
    <name type="common">Western flower thrips</name>
    <name type="synonym">Euthrips occidentalis</name>
    <dbReference type="NCBI Taxonomy" id="133901"/>
    <lineage>
        <taxon>Eukaryota</taxon>
        <taxon>Metazoa</taxon>
        <taxon>Ecdysozoa</taxon>
        <taxon>Arthropoda</taxon>
        <taxon>Hexapoda</taxon>
        <taxon>Insecta</taxon>
        <taxon>Pterygota</taxon>
        <taxon>Neoptera</taxon>
        <taxon>Paraneoptera</taxon>
        <taxon>Thysanoptera</taxon>
        <taxon>Terebrantia</taxon>
        <taxon>Thripoidea</taxon>
        <taxon>Thripidae</taxon>
        <taxon>Frankliniella</taxon>
    </lineage>
</organism>
<feature type="repeat" description="ANK" evidence="3">
    <location>
        <begin position="79"/>
        <end position="111"/>
    </location>
</feature>
<feature type="repeat" description="ANK" evidence="3">
    <location>
        <begin position="244"/>
        <end position="276"/>
    </location>
</feature>
<dbReference type="Pfam" id="PF12796">
    <property type="entry name" value="Ank_2"/>
    <property type="match status" value="2"/>
</dbReference>
<dbReference type="OrthoDB" id="194358at2759"/>
<dbReference type="SMART" id="SM00248">
    <property type="entry name" value="ANK"/>
    <property type="match status" value="8"/>
</dbReference>
<feature type="region of interest" description="Disordered" evidence="4">
    <location>
        <begin position="1"/>
        <end position="30"/>
    </location>
</feature>
<feature type="repeat" description="ANK" evidence="3">
    <location>
        <begin position="211"/>
        <end position="243"/>
    </location>
</feature>
<sequence>MAAFRGGPDEVRARPAATKDDVKPQDDGGGTPLLRAALVGGAQADGERAPLPVVNLLTDVVSMWLKLESGPQSEGHSKIGLTPLHLAALQDRVDIVGVLLGARARCDVSDKIGWTPLHFAAARGFVETLTRLLGAGAKHDLKAEHDWTPLHLGALQGHVEIVSLLLRAGAQCDVRDVKGWTPLHFAAANGHVHIARMLLQASAQRDVLDGHGRTPLHRAADRGRAGTARLLLKAGAKRDVQDEDGRAPLHFAAERGHEDVARLLLEAGAQCYPRDNGDLTPLHLARGKVIDVLWEHTVGASVSSAELVRLLQLWEGRGERRPPLGEAARRGDLEAVKRLVELGADRDARDAEGRTPAQLAADGGHTQVAEWLGSNLSKVAPISAIDWKVVEIVTIP</sequence>
<keyword evidence="5" id="KW-1185">Reference proteome</keyword>
<feature type="repeat" description="ANK" evidence="3">
    <location>
        <begin position="112"/>
        <end position="144"/>
    </location>
</feature>
<dbReference type="PANTHER" id="PTHR24173:SF74">
    <property type="entry name" value="ANKYRIN REPEAT DOMAIN-CONTAINING PROTEIN 16"/>
    <property type="match status" value="1"/>
</dbReference>
<dbReference type="PANTHER" id="PTHR24173">
    <property type="entry name" value="ANKYRIN REPEAT CONTAINING"/>
    <property type="match status" value="1"/>
</dbReference>
<evidence type="ECO:0000256" key="2">
    <source>
        <dbReference type="ARBA" id="ARBA00023043"/>
    </source>
</evidence>
<dbReference type="InterPro" id="IPR002110">
    <property type="entry name" value="Ankyrin_rpt"/>
</dbReference>
<dbReference type="PROSITE" id="PS50297">
    <property type="entry name" value="ANK_REP_REGION"/>
    <property type="match status" value="7"/>
</dbReference>
<keyword evidence="1" id="KW-0677">Repeat</keyword>
<feature type="repeat" description="ANK" evidence="3">
    <location>
        <begin position="178"/>
        <end position="210"/>
    </location>
</feature>
<dbReference type="RefSeq" id="XP_026292639.1">
    <property type="nucleotide sequence ID" value="XM_026436854.2"/>
</dbReference>
<evidence type="ECO:0000256" key="1">
    <source>
        <dbReference type="ARBA" id="ARBA00022737"/>
    </source>
</evidence>
<evidence type="ECO:0000313" key="6">
    <source>
        <dbReference type="RefSeq" id="XP_026292639.1"/>
    </source>
</evidence>
<dbReference type="PROSITE" id="PS50088">
    <property type="entry name" value="ANK_REPEAT"/>
    <property type="match status" value="7"/>
</dbReference>
<proteinExistence type="predicted"/>
<feature type="repeat" description="ANK" evidence="3">
    <location>
        <begin position="319"/>
        <end position="351"/>
    </location>
</feature>
<dbReference type="GeneID" id="113217014"/>
<dbReference type="Proteomes" id="UP000504606">
    <property type="component" value="Unplaced"/>
</dbReference>
<accession>A0A6J1TGM2</accession>
<evidence type="ECO:0000313" key="5">
    <source>
        <dbReference type="Proteomes" id="UP000504606"/>
    </source>
</evidence>
<dbReference type="SUPFAM" id="SSF48403">
    <property type="entry name" value="Ankyrin repeat"/>
    <property type="match status" value="1"/>
</dbReference>
<dbReference type="Pfam" id="PF13637">
    <property type="entry name" value="Ank_4"/>
    <property type="match status" value="1"/>
</dbReference>
<dbReference type="Pfam" id="PF00023">
    <property type="entry name" value="Ank"/>
    <property type="match status" value="1"/>
</dbReference>
<protein>
    <submittedName>
        <fullName evidence="6">Ankyrin-1-like</fullName>
    </submittedName>
</protein>
<evidence type="ECO:0000256" key="4">
    <source>
        <dbReference type="SAM" id="MobiDB-lite"/>
    </source>
</evidence>
<keyword evidence="2 3" id="KW-0040">ANK repeat</keyword>